<name>A0A2K8UEV3_9GAMM</name>
<dbReference type="KEGG" id="tsy:THSYN_26315"/>
<organism evidence="2 3">
    <name type="scientific">Candidatus Thiodictyon syntrophicum</name>
    <dbReference type="NCBI Taxonomy" id="1166950"/>
    <lineage>
        <taxon>Bacteria</taxon>
        <taxon>Pseudomonadati</taxon>
        <taxon>Pseudomonadota</taxon>
        <taxon>Gammaproteobacteria</taxon>
        <taxon>Chromatiales</taxon>
        <taxon>Chromatiaceae</taxon>
        <taxon>Thiodictyon</taxon>
    </lineage>
</organism>
<dbReference type="OrthoDB" id="9553581at2"/>
<evidence type="ECO:0000313" key="3">
    <source>
        <dbReference type="Proteomes" id="UP000232638"/>
    </source>
</evidence>
<protein>
    <recommendedName>
        <fullName evidence="4">DUF4149 domain-containing protein</fullName>
    </recommendedName>
</protein>
<keyword evidence="1" id="KW-0472">Membrane</keyword>
<evidence type="ECO:0008006" key="4">
    <source>
        <dbReference type="Google" id="ProtNLM"/>
    </source>
</evidence>
<evidence type="ECO:0000256" key="1">
    <source>
        <dbReference type="SAM" id="Phobius"/>
    </source>
</evidence>
<proteinExistence type="predicted"/>
<gene>
    <name evidence="2" type="ORF">THSYN_26315</name>
</gene>
<sequence>MKNHPLLAFLLGIWLGGSVLVGAAVSYNFAGFEDLFARNPKLAQQAGFVPQDTAAKKASALWVHAAELNRVLFQAWNRAQIVLGALVLGLAIIWRARRLPTALLALGLALVIVTHFGLEPQVVGIGRQLDFVPRTPPPPQLAAFKDAHRAYFLADTLRFCLVLTAAGLLLYGGPRNAASQRPDAARS</sequence>
<feature type="transmembrane region" description="Helical" evidence="1">
    <location>
        <begin position="101"/>
        <end position="118"/>
    </location>
</feature>
<keyword evidence="1" id="KW-0812">Transmembrane</keyword>
<accession>A0A2K8UEV3</accession>
<dbReference type="AlphaFoldDB" id="A0A2K8UEV3"/>
<feature type="transmembrane region" description="Helical" evidence="1">
    <location>
        <begin position="75"/>
        <end position="94"/>
    </location>
</feature>
<reference evidence="2 3" key="1">
    <citation type="submission" date="2017-03" db="EMBL/GenBank/DDBJ databases">
        <title>Complete genome sequence of Candidatus 'Thiodictyon syntrophicum' sp. nov. strain Cad16T, a photolithoautotroph purple sulfur bacterium isolated from an alpine meromictic lake.</title>
        <authorList>
            <person name="Luedin S.M."/>
            <person name="Pothier J.F."/>
            <person name="Danza F."/>
            <person name="Storelli N."/>
            <person name="Wittwer M."/>
            <person name="Tonolla M."/>
        </authorList>
    </citation>
    <scope>NUCLEOTIDE SEQUENCE [LARGE SCALE GENOMIC DNA]</scope>
    <source>
        <strain evidence="2 3">Cad16T</strain>
    </source>
</reference>
<feature type="transmembrane region" description="Helical" evidence="1">
    <location>
        <begin position="150"/>
        <end position="171"/>
    </location>
</feature>
<dbReference type="Proteomes" id="UP000232638">
    <property type="component" value="Chromosome"/>
</dbReference>
<dbReference type="RefSeq" id="WP_100921770.1">
    <property type="nucleotide sequence ID" value="NZ_CP020370.1"/>
</dbReference>
<keyword evidence="3" id="KW-1185">Reference proteome</keyword>
<dbReference type="EMBL" id="CP020370">
    <property type="protein sequence ID" value="AUB84103.1"/>
    <property type="molecule type" value="Genomic_DNA"/>
</dbReference>
<keyword evidence="1" id="KW-1133">Transmembrane helix</keyword>
<evidence type="ECO:0000313" key="2">
    <source>
        <dbReference type="EMBL" id="AUB84103.1"/>
    </source>
</evidence>